<comment type="caution">
    <text evidence="1">The sequence shown here is derived from an EMBL/GenBank/DDBJ whole genome shotgun (WGS) entry which is preliminary data.</text>
</comment>
<evidence type="ECO:0000313" key="1">
    <source>
        <dbReference type="EMBL" id="CAH8377625.1"/>
    </source>
</evidence>
<dbReference type="Proteomes" id="UP001642260">
    <property type="component" value="Unassembled WGS sequence"/>
</dbReference>
<dbReference type="AlphaFoldDB" id="A0ABC8L7Y7"/>
<evidence type="ECO:0000313" key="2">
    <source>
        <dbReference type="Proteomes" id="UP001642260"/>
    </source>
</evidence>
<dbReference type="EMBL" id="CAKOAT010472931">
    <property type="protein sequence ID" value="CAH8377625.1"/>
    <property type="molecule type" value="Genomic_DNA"/>
</dbReference>
<name>A0ABC8L7Y7_ERUVS</name>
<organism evidence="1 2">
    <name type="scientific">Eruca vesicaria subsp. sativa</name>
    <name type="common">Garden rocket</name>
    <name type="synonym">Eruca sativa</name>
    <dbReference type="NCBI Taxonomy" id="29727"/>
    <lineage>
        <taxon>Eukaryota</taxon>
        <taxon>Viridiplantae</taxon>
        <taxon>Streptophyta</taxon>
        <taxon>Embryophyta</taxon>
        <taxon>Tracheophyta</taxon>
        <taxon>Spermatophyta</taxon>
        <taxon>Magnoliopsida</taxon>
        <taxon>eudicotyledons</taxon>
        <taxon>Gunneridae</taxon>
        <taxon>Pentapetalae</taxon>
        <taxon>rosids</taxon>
        <taxon>malvids</taxon>
        <taxon>Brassicales</taxon>
        <taxon>Brassicaceae</taxon>
        <taxon>Brassiceae</taxon>
        <taxon>Eruca</taxon>
    </lineage>
</organism>
<protein>
    <submittedName>
        <fullName evidence="1">Uncharacterized protein</fullName>
    </submittedName>
</protein>
<reference evidence="1 2" key="1">
    <citation type="submission" date="2022-03" db="EMBL/GenBank/DDBJ databases">
        <authorList>
            <person name="Macdonald S."/>
            <person name="Ahmed S."/>
            <person name="Newling K."/>
        </authorList>
    </citation>
    <scope>NUCLEOTIDE SEQUENCE [LARGE SCALE GENOMIC DNA]</scope>
</reference>
<keyword evidence="2" id="KW-1185">Reference proteome</keyword>
<proteinExistence type="predicted"/>
<sequence length="86" mass="9969">MERNLIYWNHVVNMGFGEDQGGRGEDYGRYLTSKFHLQLNRNLKEVKSLLSVKGELLGRTKLISLSLLEHKSFTPSNLELRWSSTM</sequence>
<gene>
    <name evidence="1" type="ORF">ERUC_LOCUS32573</name>
</gene>
<accession>A0ABC8L7Y7</accession>